<keyword evidence="3" id="KW-0633">Potassium transport</keyword>
<dbReference type="Proteomes" id="UP000541610">
    <property type="component" value="Unassembled WGS sequence"/>
</dbReference>
<reference evidence="14 15" key="1">
    <citation type="submission" date="2020-04" db="EMBL/GenBank/DDBJ databases">
        <title>Perkinsus olseni comparative genomics.</title>
        <authorList>
            <person name="Bogema D.R."/>
        </authorList>
    </citation>
    <scope>NUCLEOTIDE SEQUENCE [LARGE SCALE GENOMIC DNA]</scope>
    <source>
        <strain evidence="14">00978-12</strain>
    </source>
</reference>
<evidence type="ECO:0000259" key="13">
    <source>
        <dbReference type="Pfam" id="PF00520"/>
    </source>
</evidence>
<keyword evidence="9" id="KW-0406">Ion transport</keyword>
<evidence type="ECO:0000256" key="6">
    <source>
        <dbReference type="ARBA" id="ARBA00022882"/>
    </source>
</evidence>
<keyword evidence="6" id="KW-0851">Voltage-gated channel</keyword>
<comment type="subcellular location">
    <subcellularLocation>
        <location evidence="1">Membrane</location>
        <topology evidence="1">Multi-pass membrane protein</topology>
    </subcellularLocation>
</comment>
<dbReference type="SUPFAM" id="SSF51206">
    <property type="entry name" value="cAMP-binding domain-like"/>
    <property type="match status" value="1"/>
</dbReference>
<keyword evidence="5" id="KW-0631">Potassium channel</keyword>
<dbReference type="PANTHER" id="PTHR10217">
    <property type="entry name" value="VOLTAGE AND LIGAND GATED POTASSIUM CHANNEL"/>
    <property type="match status" value="1"/>
</dbReference>
<dbReference type="InterPro" id="IPR005821">
    <property type="entry name" value="Ion_trans_dom"/>
</dbReference>
<dbReference type="Gene3D" id="2.60.120.10">
    <property type="entry name" value="Jelly Rolls"/>
    <property type="match status" value="1"/>
</dbReference>
<proteinExistence type="predicted"/>
<dbReference type="GO" id="GO:0005886">
    <property type="term" value="C:plasma membrane"/>
    <property type="evidence" value="ECO:0007669"/>
    <property type="project" value="TreeGrafter"/>
</dbReference>
<keyword evidence="4 12" id="KW-0812">Transmembrane</keyword>
<dbReference type="InterPro" id="IPR003938">
    <property type="entry name" value="K_chnl_volt-dep_EAG/ELK/ERG"/>
</dbReference>
<evidence type="ECO:0000313" key="14">
    <source>
        <dbReference type="EMBL" id="KAF4690610.1"/>
    </source>
</evidence>
<sequence>MASANTSALRRSLTDSSEDCLALEKIAESIDAVKAHLDDIRSEFRSLQGRRPLNTEAVTTVPTVSVDPPRRLALVTTAKTRCTLPENIASHNDETVLVDDSTATNVGLRRKTHLKGTVVIVTSVFYDRLLFLPSSSPQTLPSNARDDLGYLDAVRHDQKRHEKRFFDRNADWRKVSRSAPAELVTDPGMIWKHYIRGWLLFDLIASFPFTWLAPESSGAYDSGRWFRLLRFTRFLRLFRLLRLAKLIHILGRIEEFLEVFPIAHFAASISKMILWIVLLSHVSACVWFSVGLRSLSCDKPSENLLQCDWEESWMVALDRSELENSDSFKLLLYLNALYFTLSTMTTVGYGDIHPVSSGEKAFTAFFLLVSIVAFSGMVGAVTEVVHQFFGRNVQHKSAMLNLGRYMKWRRLPYHLQRRLRRYMQYRWEHGGLDLGFKESEIMRDLSPALRISVLARVYGPPLKEARHFKWLVRHQLAFERLLAKVKFATQAPGDVLFLDSELDDCLYFLQVGQLGLFYSVESGEGYPECVIVKAPAHVGQTALRLLATNKPSERENILRPCSALCSTHCELLTISIDDLKTLLDSMPKLWQEFAEWYSSEQSKLRFYEEKTQREDPE</sequence>
<evidence type="ECO:0000256" key="7">
    <source>
        <dbReference type="ARBA" id="ARBA00022958"/>
    </source>
</evidence>
<evidence type="ECO:0000256" key="1">
    <source>
        <dbReference type="ARBA" id="ARBA00004141"/>
    </source>
</evidence>
<accession>A0A7J6P4A4</accession>
<dbReference type="EMBL" id="JABANP010000096">
    <property type="protein sequence ID" value="KAF4690610.1"/>
    <property type="molecule type" value="Genomic_DNA"/>
</dbReference>
<evidence type="ECO:0000256" key="9">
    <source>
        <dbReference type="ARBA" id="ARBA00023065"/>
    </source>
</evidence>
<comment type="caution">
    <text evidence="14">The sequence shown here is derived from an EMBL/GenBank/DDBJ whole genome shotgun (WGS) entry which is preliminary data.</text>
</comment>
<evidence type="ECO:0000313" key="15">
    <source>
        <dbReference type="Proteomes" id="UP000541610"/>
    </source>
</evidence>
<protein>
    <recommendedName>
        <fullName evidence="13">Ion transport domain-containing protein</fullName>
    </recommendedName>
</protein>
<dbReference type="Gene3D" id="1.10.287.70">
    <property type="match status" value="1"/>
</dbReference>
<keyword evidence="2" id="KW-0813">Transport</keyword>
<feature type="transmembrane region" description="Helical" evidence="12">
    <location>
        <begin position="330"/>
        <end position="349"/>
    </location>
</feature>
<organism evidence="14 15">
    <name type="scientific">Perkinsus olseni</name>
    <name type="common">Perkinsus atlanticus</name>
    <dbReference type="NCBI Taxonomy" id="32597"/>
    <lineage>
        <taxon>Eukaryota</taxon>
        <taxon>Sar</taxon>
        <taxon>Alveolata</taxon>
        <taxon>Perkinsozoa</taxon>
        <taxon>Perkinsea</taxon>
        <taxon>Perkinsida</taxon>
        <taxon>Perkinsidae</taxon>
        <taxon>Perkinsus</taxon>
    </lineage>
</organism>
<dbReference type="InterPro" id="IPR014710">
    <property type="entry name" value="RmlC-like_jellyroll"/>
</dbReference>
<dbReference type="SUPFAM" id="SSF81324">
    <property type="entry name" value="Voltage-gated potassium channels"/>
    <property type="match status" value="1"/>
</dbReference>
<dbReference type="InterPro" id="IPR000595">
    <property type="entry name" value="cNMP-bd_dom"/>
</dbReference>
<dbReference type="GO" id="GO:0005249">
    <property type="term" value="F:voltage-gated potassium channel activity"/>
    <property type="evidence" value="ECO:0007669"/>
    <property type="project" value="InterPro"/>
</dbReference>
<evidence type="ECO:0000256" key="12">
    <source>
        <dbReference type="SAM" id="Phobius"/>
    </source>
</evidence>
<dbReference type="GO" id="GO:0042391">
    <property type="term" value="P:regulation of membrane potential"/>
    <property type="evidence" value="ECO:0007669"/>
    <property type="project" value="TreeGrafter"/>
</dbReference>
<feature type="transmembrane region" description="Helical" evidence="12">
    <location>
        <begin position="272"/>
        <end position="290"/>
    </location>
</feature>
<keyword evidence="8 12" id="KW-1133">Transmembrane helix</keyword>
<dbReference type="InterPro" id="IPR018490">
    <property type="entry name" value="cNMP-bd_dom_sf"/>
</dbReference>
<keyword evidence="10 12" id="KW-0472">Membrane</keyword>
<gene>
    <name evidence="14" type="ORF">FOZ60_017218</name>
</gene>
<dbReference type="InterPro" id="IPR050818">
    <property type="entry name" value="KCNH_animal-type"/>
</dbReference>
<evidence type="ECO:0000256" key="10">
    <source>
        <dbReference type="ARBA" id="ARBA00023136"/>
    </source>
</evidence>
<dbReference type="CDD" id="cd00038">
    <property type="entry name" value="CAP_ED"/>
    <property type="match status" value="1"/>
</dbReference>
<keyword evidence="7" id="KW-0630">Potassium</keyword>
<dbReference type="PRINTS" id="PR01463">
    <property type="entry name" value="EAGCHANLFMLY"/>
</dbReference>
<name>A0A7J6P4A4_PEROL</name>
<feature type="domain" description="Ion transport" evidence="13">
    <location>
        <begin position="191"/>
        <end position="384"/>
    </location>
</feature>
<keyword evidence="11" id="KW-0407">Ion channel</keyword>
<dbReference type="Pfam" id="PF00520">
    <property type="entry name" value="Ion_trans"/>
    <property type="match status" value="1"/>
</dbReference>
<evidence type="ECO:0000256" key="3">
    <source>
        <dbReference type="ARBA" id="ARBA00022538"/>
    </source>
</evidence>
<dbReference type="AlphaFoldDB" id="A0A7J6P4A4"/>
<feature type="transmembrane region" description="Helical" evidence="12">
    <location>
        <begin position="361"/>
        <end position="381"/>
    </location>
</feature>
<dbReference type="GO" id="GO:0034702">
    <property type="term" value="C:monoatomic ion channel complex"/>
    <property type="evidence" value="ECO:0007669"/>
    <property type="project" value="UniProtKB-KW"/>
</dbReference>
<evidence type="ECO:0000256" key="5">
    <source>
        <dbReference type="ARBA" id="ARBA00022826"/>
    </source>
</evidence>
<evidence type="ECO:0000256" key="11">
    <source>
        <dbReference type="ARBA" id="ARBA00023303"/>
    </source>
</evidence>
<evidence type="ECO:0000256" key="2">
    <source>
        <dbReference type="ARBA" id="ARBA00022448"/>
    </source>
</evidence>
<dbReference type="Gene3D" id="1.10.287.630">
    <property type="entry name" value="Helix hairpin bin"/>
    <property type="match status" value="1"/>
</dbReference>
<dbReference type="PANTHER" id="PTHR10217:SF435">
    <property type="entry name" value="POTASSIUM VOLTAGE-GATED CHANNEL PROTEIN EAG"/>
    <property type="match status" value="1"/>
</dbReference>
<dbReference type="OrthoDB" id="417811at2759"/>
<evidence type="ECO:0000256" key="8">
    <source>
        <dbReference type="ARBA" id="ARBA00022989"/>
    </source>
</evidence>
<evidence type="ECO:0000256" key="4">
    <source>
        <dbReference type="ARBA" id="ARBA00022692"/>
    </source>
</evidence>